<keyword evidence="5 6" id="KW-0175">Coiled coil</keyword>
<dbReference type="GO" id="GO:0003777">
    <property type="term" value="F:microtubule motor activity"/>
    <property type="evidence" value="ECO:0007669"/>
    <property type="project" value="InterPro"/>
</dbReference>
<evidence type="ECO:0000256" key="1">
    <source>
        <dbReference type="ARBA" id="ARBA00004496"/>
    </source>
</evidence>
<organism evidence="7 8">
    <name type="scientific">Portunus trituberculatus</name>
    <name type="common">Swimming crab</name>
    <name type="synonym">Neptunus trituberculatus</name>
    <dbReference type="NCBI Taxonomy" id="210409"/>
    <lineage>
        <taxon>Eukaryota</taxon>
        <taxon>Metazoa</taxon>
        <taxon>Ecdysozoa</taxon>
        <taxon>Arthropoda</taxon>
        <taxon>Crustacea</taxon>
        <taxon>Multicrustacea</taxon>
        <taxon>Malacostraca</taxon>
        <taxon>Eumalacostraca</taxon>
        <taxon>Eucarida</taxon>
        <taxon>Decapoda</taxon>
        <taxon>Pleocyemata</taxon>
        <taxon>Brachyura</taxon>
        <taxon>Eubrachyura</taxon>
        <taxon>Portunoidea</taxon>
        <taxon>Portunidae</taxon>
        <taxon>Portuninae</taxon>
        <taxon>Portunus</taxon>
    </lineage>
</organism>
<accession>A0A5B7CSP3</accession>
<dbReference type="Proteomes" id="UP000324222">
    <property type="component" value="Unassembled WGS sequence"/>
</dbReference>
<dbReference type="GO" id="GO:0007052">
    <property type="term" value="P:mitotic spindle organization"/>
    <property type="evidence" value="ECO:0007669"/>
    <property type="project" value="TreeGrafter"/>
</dbReference>
<dbReference type="OrthoDB" id="3176171at2759"/>
<evidence type="ECO:0000256" key="6">
    <source>
        <dbReference type="SAM" id="Coils"/>
    </source>
</evidence>
<feature type="coiled-coil region" evidence="6">
    <location>
        <begin position="171"/>
        <end position="233"/>
    </location>
</feature>
<comment type="subcellular location">
    <subcellularLocation>
        <location evidence="1">Cytoplasm</location>
    </subcellularLocation>
</comment>
<keyword evidence="8" id="KW-1185">Reference proteome</keyword>
<evidence type="ECO:0000313" key="8">
    <source>
        <dbReference type="Proteomes" id="UP000324222"/>
    </source>
</evidence>
<keyword evidence="3" id="KW-0547">Nucleotide-binding</keyword>
<dbReference type="EMBL" id="VSRR010000174">
    <property type="protein sequence ID" value="MPC11634.1"/>
    <property type="molecule type" value="Genomic_DNA"/>
</dbReference>
<dbReference type="Pfam" id="PF25764">
    <property type="entry name" value="KIF21A_4th"/>
    <property type="match status" value="1"/>
</dbReference>
<dbReference type="PANTHER" id="PTHR47969:SF15">
    <property type="entry name" value="CHROMOSOME-ASSOCIATED KINESIN KIF4A-RELATED"/>
    <property type="match status" value="1"/>
</dbReference>
<keyword evidence="4" id="KW-0067">ATP-binding</keyword>
<evidence type="ECO:0000256" key="2">
    <source>
        <dbReference type="ARBA" id="ARBA00022490"/>
    </source>
</evidence>
<feature type="coiled-coil region" evidence="6">
    <location>
        <begin position="15"/>
        <end position="49"/>
    </location>
</feature>
<sequence length="245" mass="27806">MRRAVGGVLSEVEEVDALLSRNKAMQEEINQLTHALQTALDENTNMAEKAIMAEMSRERMKVKMEELLAQTGMTYETLNKTLDVSSNPQFEDHINLVKELQAKIIELQTEQHRGAKAIMDHELSRHNISTNTSMMPQPDAPSDAPCNEVQQEGSNMEEMAKEFGTEFTLRQARLNEELQGLNRALAMKEELMNKMAVNDTQFVAMRDQHDKEKKQLEIHIDLLSKERDELMQQLKAAAHGSASSK</sequence>
<dbReference type="GO" id="GO:0005524">
    <property type="term" value="F:ATP binding"/>
    <property type="evidence" value="ECO:0007669"/>
    <property type="project" value="UniProtKB-KW"/>
</dbReference>
<evidence type="ECO:0000313" key="7">
    <source>
        <dbReference type="EMBL" id="MPC11634.1"/>
    </source>
</evidence>
<dbReference type="InterPro" id="IPR027640">
    <property type="entry name" value="Kinesin-like_fam"/>
</dbReference>
<proteinExistence type="predicted"/>
<dbReference type="GO" id="GO:0005875">
    <property type="term" value="C:microtubule associated complex"/>
    <property type="evidence" value="ECO:0007669"/>
    <property type="project" value="TreeGrafter"/>
</dbReference>
<comment type="caution">
    <text evidence="7">The sequence shown here is derived from an EMBL/GenBank/DDBJ whole genome shotgun (WGS) entry which is preliminary data.</text>
</comment>
<evidence type="ECO:0000256" key="4">
    <source>
        <dbReference type="ARBA" id="ARBA00022840"/>
    </source>
</evidence>
<evidence type="ECO:0000256" key="5">
    <source>
        <dbReference type="ARBA" id="ARBA00023054"/>
    </source>
</evidence>
<dbReference type="AlphaFoldDB" id="A0A5B7CSP3"/>
<evidence type="ECO:0000256" key="3">
    <source>
        <dbReference type="ARBA" id="ARBA00022741"/>
    </source>
</evidence>
<dbReference type="PANTHER" id="PTHR47969">
    <property type="entry name" value="CHROMOSOME-ASSOCIATED KINESIN KIF4A-RELATED"/>
    <property type="match status" value="1"/>
</dbReference>
<gene>
    <name evidence="7" type="primary">kif4_1</name>
    <name evidence="7" type="ORF">E2C01_004305</name>
</gene>
<keyword evidence="2" id="KW-0963">Cytoplasm</keyword>
<dbReference type="GO" id="GO:0051231">
    <property type="term" value="P:spindle elongation"/>
    <property type="evidence" value="ECO:0007669"/>
    <property type="project" value="TreeGrafter"/>
</dbReference>
<dbReference type="GO" id="GO:0005737">
    <property type="term" value="C:cytoplasm"/>
    <property type="evidence" value="ECO:0007669"/>
    <property type="project" value="UniProtKB-SubCell"/>
</dbReference>
<name>A0A5B7CSP3_PORTR</name>
<dbReference type="GO" id="GO:0007018">
    <property type="term" value="P:microtubule-based movement"/>
    <property type="evidence" value="ECO:0007669"/>
    <property type="project" value="InterPro"/>
</dbReference>
<protein>
    <submittedName>
        <fullName evidence="7">Chromosome-associated kinesin KIF4</fullName>
    </submittedName>
</protein>
<reference evidence="7 8" key="1">
    <citation type="submission" date="2019-05" db="EMBL/GenBank/DDBJ databases">
        <title>Another draft genome of Portunus trituberculatus and its Hox gene families provides insights of decapod evolution.</title>
        <authorList>
            <person name="Jeong J.-H."/>
            <person name="Song I."/>
            <person name="Kim S."/>
            <person name="Choi T."/>
            <person name="Kim D."/>
            <person name="Ryu S."/>
            <person name="Kim W."/>
        </authorList>
    </citation>
    <scope>NUCLEOTIDE SEQUENCE [LARGE SCALE GENOMIC DNA]</scope>
    <source>
        <tissue evidence="7">Muscle</tissue>
    </source>
</reference>